<evidence type="ECO:0000256" key="2">
    <source>
        <dbReference type="ARBA" id="ARBA00022692"/>
    </source>
</evidence>
<evidence type="ECO:0000256" key="5">
    <source>
        <dbReference type="ARBA" id="ARBA00023136"/>
    </source>
</evidence>
<dbReference type="RefSeq" id="WP_007256613.1">
    <property type="nucleotide sequence ID" value="NZ_CH724108.1"/>
</dbReference>
<feature type="transmembrane region" description="Helical" evidence="6">
    <location>
        <begin position="103"/>
        <end position="125"/>
    </location>
</feature>
<feature type="transmembrane region" description="Helical" evidence="6">
    <location>
        <begin position="49"/>
        <end position="72"/>
    </location>
</feature>
<dbReference type="TCDB" id="9.B.108.1.4">
    <property type="family name" value="the putative 7/8 tms porter (p7/8p) family"/>
</dbReference>
<dbReference type="STRING" id="314256.OG2516_15494"/>
<dbReference type="Proteomes" id="UP000003635">
    <property type="component" value="Unassembled WGS sequence"/>
</dbReference>
<evidence type="ECO:0000313" key="8">
    <source>
        <dbReference type="Proteomes" id="UP000003635"/>
    </source>
</evidence>
<accession>Q2CFB4</accession>
<organism evidence="7 8">
    <name type="scientific">Oceanicola granulosus (strain ATCC BAA-861 / DSM 15982 / KCTC 12143 / HTCC2516)</name>
    <dbReference type="NCBI Taxonomy" id="314256"/>
    <lineage>
        <taxon>Bacteria</taxon>
        <taxon>Pseudomonadati</taxon>
        <taxon>Pseudomonadota</taxon>
        <taxon>Alphaproteobacteria</taxon>
        <taxon>Rhodobacterales</taxon>
        <taxon>Roseobacteraceae</taxon>
        <taxon>Oceanicola</taxon>
    </lineage>
</organism>
<keyword evidence="3" id="KW-0378">Hydrolase</keyword>
<reference evidence="7 8" key="1">
    <citation type="journal article" date="2010" name="J. Bacteriol.">
        <title>Genome sequences of Oceanicola granulosus HTCC2516(T) and Oceanicola batsensis HTCC2597(TDelta).</title>
        <authorList>
            <person name="Thrash J.C."/>
            <person name="Cho J.C."/>
            <person name="Vergin K.L."/>
            <person name="Giovannoni S.J."/>
        </authorList>
    </citation>
    <scope>NUCLEOTIDE SEQUENCE [LARGE SCALE GENOMIC DNA]</scope>
    <source>
        <strain evidence="8">ATCC BAA-861 / DSM 15982 / KCTC 12143 / HTCC2516</strain>
    </source>
</reference>
<keyword evidence="2 6" id="KW-0812">Transmembrane</keyword>
<dbReference type="OrthoDB" id="277121at2"/>
<protein>
    <submittedName>
        <fullName evidence="7">Membrane protein, putative</fullName>
    </submittedName>
</protein>
<gene>
    <name evidence="7" type="ORF">OG2516_15494</name>
</gene>
<keyword evidence="8" id="KW-1185">Reference proteome</keyword>
<feature type="transmembrane region" description="Helical" evidence="6">
    <location>
        <begin position="131"/>
        <end position="148"/>
    </location>
</feature>
<dbReference type="GO" id="GO:0006672">
    <property type="term" value="P:ceramide metabolic process"/>
    <property type="evidence" value="ECO:0007669"/>
    <property type="project" value="InterPro"/>
</dbReference>
<comment type="caution">
    <text evidence="7">The sequence shown here is derived from an EMBL/GenBank/DDBJ whole genome shotgun (WGS) entry which is preliminary data.</text>
</comment>
<feature type="transmembrane region" description="Helical" evidence="6">
    <location>
        <begin position="23"/>
        <end position="42"/>
    </location>
</feature>
<dbReference type="GO" id="GO:0016811">
    <property type="term" value="F:hydrolase activity, acting on carbon-nitrogen (but not peptide) bonds, in linear amides"/>
    <property type="evidence" value="ECO:0007669"/>
    <property type="project" value="InterPro"/>
</dbReference>
<dbReference type="GO" id="GO:0016020">
    <property type="term" value="C:membrane"/>
    <property type="evidence" value="ECO:0007669"/>
    <property type="project" value="UniProtKB-SubCell"/>
</dbReference>
<comment type="subcellular location">
    <subcellularLocation>
        <location evidence="1">Membrane</location>
        <topology evidence="1">Multi-pass membrane protein</topology>
    </subcellularLocation>
</comment>
<keyword evidence="4 6" id="KW-1133">Transmembrane helix</keyword>
<evidence type="ECO:0000313" key="7">
    <source>
        <dbReference type="EMBL" id="EAR51381.1"/>
    </source>
</evidence>
<name>Q2CFB4_OCEGH</name>
<proteinExistence type="predicted"/>
<evidence type="ECO:0000256" key="6">
    <source>
        <dbReference type="SAM" id="Phobius"/>
    </source>
</evidence>
<evidence type="ECO:0000256" key="1">
    <source>
        <dbReference type="ARBA" id="ARBA00004141"/>
    </source>
</evidence>
<sequence length="213" mass="21993">MDWTAAVDGYCERLGPGLWAEPINALSNLAFLVAALICWRRAADTTGRVLAVALAAIGLASGLFHTHAVAWAGAADSLAIAVFTVLYLFVAVRDFLRIGGAGAVALTGLFLLATSLATALLGALLPLGANAAYIAIALLIAGFGLALLPRPGRGLLAAATLLGLSITARMLDMPLCDRLPSGTHWIWHGLNAVVLGGVIEVRRRYLAGSTAGR</sequence>
<evidence type="ECO:0000256" key="3">
    <source>
        <dbReference type="ARBA" id="ARBA00022801"/>
    </source>
</evidence>
<dbReference type="InterPro" id="IPR008901">
    <property type="entry name" value="ACER"/>
</dbReference>
<dbReference type="AlphaFoldDB" id="Q2CFB4"/>
<feature type="transmembrane region" description="Helical" evidence="6">
    <location>
        <begin position="78"/>
        <end position="96"/>
    </location>
</feature>
<keyword evidence="5 6" id="KW-0472">Membrane</keyword>
<dbReference type="Pfam" id="PF05875">
    <property type="entry name" value="Ceramidase"/>
    <property type="match status" value="1"/>
</dbReference>
<evidence type="ECO:0000256" key="4">
    <source>
        <dbReference type="ARBA" id="ARBA00022989"/>
    </source>
</evidence>
<dbReference type="eggNOG" id="ENOG5032TAD">
    <property type="taxonomic scope" value="Bacteria"/>
</dbReference>
<dbReference type="EMBL" id="AAOT01000013">
    <property type="protein sequence ID" value="EAR51381.1"/>
    <property type="molecule type" value="Genomic_DNA"/>
</dbReference>
<feature type="transmembrane region" description="Helical" evidence="6">
    <location>
        <begin position="183"/>
        <end position="201"/>
    </location>
</feature>
<dbReference type="HOGENOM" id="CLU_068425_0_0_5"/>
<feature type="transmembrane region" description="Helical" evidence="6">
    <location>
        <begin position="155"/>
        <end position="171"/>
    </location>
</feature>